<dbReference type="PANTHER" id="PTHR46401">
    <property type="entry name" value="GLYCOSYLTRANSFERASE WBBK-RELATED"/>
    <property type="match status" value="1"/>
</dbReference>
<dbReference type="PATRIC" id="fig|294.132.peg.3645"/>
<evidence type="ECO:0000313" key="3">
    <source>
        <dbReference type="Proteomes" id="UP000033588"/>
    </source>
</evidence>
<dbReference type="OrthoDB" id="9811902at2"/>
<dbReference type="Proteomes" id="UP000033588">
    <property type="component" value="Unassembled WGS sequence"/>
</dbReference>
<evidence type="ECO:0000313" key="2">
    <source>
        <dbReference type="EMBL" id="KJZ42827.1"/>
    </source>
</evidence>
<dbReference type="AlphaFoldDB" id="A0A0F4THE8"/>
<protein>
    <submittedName>
        <fullName evidence="2">Glycosyl transferase</fullName>
    </submittedName>
</protein>
<dbReference type="Gene3D" id="3.40.50.2000">
    <property type="entry name" value="Glycogen Phosphorylase B"/>
    <property type="match status" value="2"/>
</dbReference>
<dbReference type="EMBL" id="LACC01000027">
    <property type="protein sequence ID" value="KJZ42827.1"/>
    <property type="molecule type" value="Genomic_DNA"/>
</dbReference>
<dbReference type="CDD" id="cd03794">
    <property type="entry name" value="GT4_WbuB-like"/>
    <property type="match status" value="1"/>
</dbReference>
<dbReference type="Pfam" id="PF13692">
    <property type="entry name" value="Glyco_trans_1_4"/>
    <property type="match status" value="1"/>
</dbReference>
<evidence type="ECO:0000256" key="1">
    <source>
        <dbReference type="ARBA" id="ARBA00022679"/>
    </source>
</evidence>
<organism evidence="2 3">
    <name type="scientific">Pseudomonas fluorescens</name>
    <dbReference type="NCBI Taxonomy" id="294"/>
    <lineage>
        <taxon>Bacteria</taxon>
        <taxon>Pseudomonadati</taxon>
        <taxon>Pseudomonadota</taxon>
        <taxon>Gammaproteobacteria</taxon>
        <taxon>Pseudomonadales</taxon>
        <taxon>Pseudomonadaceae</taxon>
        <taxon>Pseudomonas</taxon>
    </lineage>
</organism>
<name>A0A0F4THE8_PSEFL</name>
<sequence>MAKVFVVSEYVGAEQNSTGFFWSKIVSKIGVELGRVTVIYPSASKSSCLFESHDVKEVAFTALKFNKNKLISRFFGQFYQVAGFCWHILRDVKKNDVVLTGTNPALLLMVIPLLKLIKRFKWGVLVHDVFPENLVPAGIMKSTSRVYPIINRLFSSIYNSAELLIVIGRDMQELVSLKVTNTAKVVFVPNWADEKEVFPLPRHTAPFLNELGWQEKVVFQFFGNIGRVQGIENILDAISLVEDDRAAFIFIGDGALVAKVKEFVKSNPTKNVAYAGTVPLRDKNQGLAACDVALITLEKGMLGLGVPSKAYFSLAADKPLLAVMDDNAEISRVIREKGVGWQCKPSDPRALADVIATICNSDLEALNGCSLAVFRENYAEHLALDKFYGHVANLIGPNKV</sequence>
<dbReference type="RefSeq" id="WP_046042614.1">
    <property type="nucleotide sequence ID" value="NZ_LACC01000027.1"/>
</dbReference>
<accession>A0A0F4THE8</accession>
<dbReference type="PANTHER" id="PTHR46401:SF2">
    <property type="entry name" value="GLYCOSYLTRANSFERASE WBBK-RELATED"/>
    <property type="match status" value="1"/>
</dbReference>
<reference evidence="2 3" key="1">
    <citation type="submission" date="2015-03" db="EMBL/GenBank/DDBJ databases">
        <title>Comparative genomics of Pseudomonas insights into diversity of traits involved in vanlence and defense.</title>
        <authorList>
            <person name="Qin Y."/>
        </authorList>
    </citation>
    <scope>NUCLEOTIDE SEQUENCE [LARGE SCALE GENOMIC DNA]</scope>
    <source>
        <strain evidence="2 3">C8</strain>
    </source>
</reference>
<comment type="caution">
    <text evidence="2">The sequence shown here is derived from an EMBL/GenBank/DDBJ whole genome shotgun (WGS) entry which is preliminary data.</text>
</comment>
<gene>
    <name evidence="2" type="ORF">VC35_22205</name>
</gene>
<proteinExistence type="predicted"/>
<dbReference type="SUPFAM" id="SSF53756">
    <property type="entry name" value="UDP-Glycosyltransferase/glycogen phosphorylase"/>
    <property type="match status" value="1"/>
</dbReference>
<dbReference type="GO" id="GO:0009103">
    <property type="term" value="P:lipopolysaccharide biosynthetic process"/>
    <property type="evidence" value="ECO:0007669"/>
    <property type="project" value="TreeGrafter"/>
</dbReference>
<keyword evidence="1 2" id="KW-0808">Transferase</keyword>
<dbReference type="GO" id="GO:0016757">
    <property type="term" value="F:glycosyltransferase activity"/>
    <property type="evidence" value="ECO:0007669"/>
    <property type="project" value="TreeGrafter"/>
</dbReference>